<organism evidence="1 2">
    <name type="scientific">Brevibacterium senegalense</name>
    <dbReference type="NCBI Taxonomy" id="1033736"/>
    <lineage>
        <taxon>Bacteria</taxon>
        <taxon>Bacillati</taxon>
        <taxon>Actinomycetota</taxon>
        <taxon>Actinomycetes</taxon>
        <taxon>Micrococcales</taxon>
        <taxon>Brevibacteriaceae</taxon>
        <taxon>Brevibacterium</taxon>
    </lineage>
</organism>
<comment type="caution">
    <text evidence="1">The sequence shown here is derived from an EMBL/GenBank/DDBJ whole genome shotgun (WGS) entry which is preliminary data.</text>
</comment>
<proteinExistence type="predicted"/>
<dbReference type="EMBL" id="DYUK01000160">
    <property type="protein sequence ID" value="HJG80252.1"/>
    <property type="molecule type" value="Genomic_DNA"/>
</dbReference>
<reference evidence="1" key="2">
    <citation type="submission" date="2021-09" db="EMBL/GenBank/DDBJ databases">
        <authorList>
            <person name="Gilroy R."/>
        </authorList>
    </citation>
    <scope>NUCLEOTIDE SEQUENCE</scope>
    <source>
        <strain evidence="1">ChiGjej5B5-7349</strain>
    </source>
</reference>
<feature type="non-terminal residue" evidence="1">
    <location>
        <position position="130"/>
    </location>
</feature>
<dbReference type="Proteomes" id="UP000784435">
    <property type="component" value="Unassembled WGS sequence"/>
</dbReference>
<dbReference type="AlphaFoldDB" id="A0A921MEE6"/>
<evidence type="ECO:0000313" key="1">
    <source>
        <dbReference type="EMBL" id="HJG80252.1"/>
    </source>
</evidence>
<accession>A0A921MEE6</accession>
<reference evidence="1" key="1">
    <citation type="journal article" date="2021" name="PeerJ">
        <title>Extensive microbial diversity within the chicken gut microbiome revealed by metagenomics and culture.</title>
        <authorList>
            <person name="Gilroy R."/>
            <person name="Ravi A."/>
            <person name="Getino M."/>
            <person name="Pursley I."/>
            <person name="Horton D.L."/>
            <person name="Alikhan N.F."/>
            <person name="Baker D."/>
            <person name="Gharbi K."/>
            <person name="Hall N."/>
            <person name="Watson M."/>
            <person name="Adriaenssens E.M."/>
            <person name="Foster-Nyarko E."/>
            <person name="Jarju S."/>
            <person name="Secka A."/>
            <person name="Antonio M."/>
            <person name="Oren A."/>
            <person name="Chaudhuri R.R."/>
            <person name="La Ragione R."/>
            <person name="Hildebrand F."/>
            <person name="Pallen M.J."/>
        </authorList>
    </citation>
    <scope>NUCLEOTIDE SEQUENCE</scope>
    <source>
        <strain evidence="1">ChiGjej5B5-7349</strain>
    </source>
</reference>
<name>A0A921MEE6_9MICO</name>
<sequence length="130" mass="13823">MTGFTDEPPALSNTDVAILSTLGLQKRLDSGQDLSPEDFQLVPRHMLRPIRPMFDPGSEQMVASGPCRMLVWDAPGDGTYNAAGAPLVFTGLANSTGIAYGVGAAAGTAAMNLMGARRARQDAQQRWMDL</sequence>
<gene>
    <name evidence="1" type="ORF">K8V08_07550</name>
</gene>
<evidence type="ECO:0000313" key="2">
    <source>
        <dbReference type="Proteomes" id="UP000784435"/>
    </source>
</evidence>
<protein>
    <submittedName>
        <fullName evidence="1">Uncharacterized protein</fullName>
    </submittedName>
</protein>